<reference evidence="4" key="1">
    <citation type="submission" date="2024-02" db="UniProtKB">
        <authorList>
            <consortium name="WormBaseParasite"/>
        </authorList>
    </citation>
    <scope>IDENTIFICATION</scope>
</reference>
<feature type="chain" id="PRO_5042219456" description="Fungal lipase-type domain-containing protein" evidence="1">
    <location>
        <begin position="17"/>
        <end position="294"/>
    </location>
</feature>
<dbReference type="SUPFAM" id="SSF53474">
    <property type="entry name" value="alpha/beta-Hydrolases"/>
    <property type="match status" value="1"/>
</dbReference>
<dbReference type="AlphaFoldDB" id="A0AAF3JCA6"/>
<evidence type="ECO:0000313" key="3">
    <source>
        <dbReference type="Proteomes" id="UP000887575"/>
    </source>
</evidence>
<evidence type="ECO:0000259" key="2">
    <source>
        <dbReference type="Pfam" id="PF01764"/>
    </source>
</evidence>
<proteinExistence type="predicted"/>
<evidence type="ECO:0000313" key="4">
    <source>
        <dbReference type="WBParaSite" id="MBELARI_LOCUS9781"/>
    </source>
</evidence>
<evidence type="ECO:0000256" key="1">
    <source>
        <dbReference type="SAM" id="SignalP"/>
    </source>
</evidence>
<dbReference type="WBParaSite" id="MBELARI_LOCUS9781">
    <property type="protein sequence ID" value="MBELARI_LOCUS9781"/>
    <property type="gene ID" value="MBELARI_LOCUS9781"/>
</dbReference>
<dbReference type="PANTHER" id="PTHR45908">
    <property type="entry name" value="PROTEIN CBG11750-RELATED"/>
    <property type="match status" value="1"/>
</dbReference>
<keyword evidence="3" id="KW-1185">Reference proteome</keyword>
<feature type="domain" description="Fungal lipase-type" evidence="2">
    <location>
        <begin position="96"/>
        <end position="232"/>
    </location>
</feature>
<dbReference type="PANTHER" id="PTHR45908:SF23">
    <property type="entry name" value="FUNGAL LIPASE-LIKE DOMAIN-CONTAINING PROTEIN"/>
    <property type="match status" value="1"/>
</dbReference>
<organism evidence="3 4">
    <name type="scientific">Mesorhabditis belari</name>
    <dbReference type="NCBI Taxonomy" id="2138241"/>
    <lineage>
        <taxon>Eukaryota</taxon>
        <taxon>Metazoa</taxon>
        <taxon>Ecdysozoa</taxon>
        <taxon>Nematoda</taxon>
        <taxon>Chromadorea</taxon>
        <taxon>Rhabditida</taxon>
        <taxon>Rhabditina</taxon>
        <taxon>Rhabditomorpha</taxon>
        <taxon>Rhabditoidea</taxon>
        <taxon>Rhabditidae</taxon>
        <taxon>Mesorhabditinae</taxon>
        <taxon>Mesorhabditis</taxon>
    </lineage>
</organism>
<keyword evidence="1" id="KW-0732">Signal</keyword>
<dbReference type="CDD" id="cd00519">
    <property type="entry name" value="Lipase_3"/>
    <property type="match status" value="1"/>
</dbReference>
<name>A0AAF3JCA6_9BILA</name>
<dbReference type="Pfam" id="PF01764">
    <property type="entry name" value="Lipase_3"/>
    <property type="match status" value="1"/>
</dbReference>
<dbReference type="GO" id="GO:0006629">
    <property type="term" value="P:lipid metabolic process"/>
    <property type="evidence" value="ECO:0007669"/>
    <property type="project" value="InterPro"/>
</dbReference>
<dbReference type="Proteomes" id="UP000887575">
    <property type="component" value="Unassembled WGS sequence"/>
</dbReference>
<dbReference type="Gene3D" id="3.40.50.1820">
    <property type="entry name" value="alpha/beta hydrolase"/>
    <property type="match status" value="1"/>
</dbReference>
<dbReference type="InterPro" id="IPR002921">
    <property type="entry name" value="Fungal_lipase-type"/>
</dbReference>
<accession>A0AAF3JCA6</accession>
<sequence length="294" mass="32429">MWISLGVSALVSVALAMPFDVKEQIQPITRVVYDDDLARNSMLPLAAATFSKNPQHCLTNIFKGTLKRQIEVKCDGFNGDTCSGFTAVLLTQKAIVISFRGTDAVLQLIEELEEAFKAQVPFPAGGNVNLYFYNAFLDVWNGGMKDDFLTLKNQYPGYALWVTGHSLGAAMASLCASYIINVGYFEKNDVKLVTFGQPRTGDATWAKWHDENVPYSVRVTHSHDIVPHLPFGNMGYNHHMTEVFFPTDMKVSSTFVVCAADESDSCSAGITTGLTVNDHLHYYEHHVSGWGQAG</sequence>
<protein>
    <recommendedName>
        <fullName evidence="2">Fungal lipase-type domain-containing protein</fullName>
    </recommendedName>
</protein>
<feature type="signal peptide" evidence="1">
    <location>
        <begin position="1"/>
        <end position="16"/>
    </location>
</feature>
<dbReference type="InterPro" id="IPR029058">
    <property type="entry name" value="AB_hydrolase_fold"/>
</dbReference>